<feature type="domain" description="Methyltransferase" evidence="6">
    <location>
        <begin position="37"/>
        <end position="99"/>
    </location>
</feature>
<dbReference type="AlphaFoldDB" id="A0A2V2N5E9"/>
<organism evidence="7 8">
    <name type="scientific">Methanospirillum lacunae</name>
    <dbReference type="NCBI Taxonomy" id="668570"/>
    <lineage>
        <taxon>Archaea</taxon>
        <taxon>Methanobacteriati</taxon>
        <taxon>Methanobacteriota</taxon>
        <taxon>Stenosarchaea group</taxon>
        <taxon>Methanomicrobia</taxon>
        <taxon>Methanomicrobiales</taxon>
        <taxon>Methanospirillaceae</taxon>
        <taxon>Methanospirillum</taxon>
    </lineage>
</organism>
<evidence type="ECO:0000313" key="7">
    <source>
        <dbReference type="EMBL" id="PWR70503.1"/>
    </source>
</evidence>
<dbReference type="GO" id="GO:0009236">
    <property type="term" value="P:cobalamin biosynthetic process"/>
    <property type="evidence" value="ECO:0007669"/>
    <property type="project" value="UniProtKB-KW"/>
</dbReference>
<proteinExistence type="predicted"/>
<keyword evidence="8" id="KW-1185">Reference proteome</keyword>
<keyword evidence="3 7" id="KW-0489">Methyltransferase</keyword>
<keyword evidence="4 7" id="KW-0808">Transferase</keyword>
<sequence length="180" mass="19465">MNIDTPTKPPSGGPTKDEILAISLFKLNLSPCDIFADLGCGTGRISREVAPLVKQVLAVDKRAEACKWTEKEAHASGISNMSVFNDDNRTFLSTIDHLDSAFVGGSQGLEEVIDALAKLKVRSLVINAVMLETANTAVSYLKKHGMFREIIMAQISRSYSIGSGIMFKPIDPVFIICGGF</sequence>
<dbReference type="InterPro" id="IPR041698">
    <property type="entry name" value="Methyltransf_25"/>
</dbReference>
<name>A0A2V2N5E9_9EURY</name>
<dbReference type="PANTHER" id="PTHR43182:SF1">
    <property type="entry name" value="COBALT-PRECORRIN-7 C(5)-METHYLTRANSFERASE"/>
    <property type="match status" value="1"/>
</dbReference>
<dbReference type="EMBL" id="QGMY01000011">
    <property type="protein sequence ID" value="PWR70503.1"/>
    <property type="molecule type" value="Genomic_DNA"/>
</dbReference>
<keyword evidence="2" id="KW-0169">Cobalamin biosynthesis</keyword>
<dbReference type="Pfam" id="PF13649">
    <property type="entry name" value="Methyltransf_25"/>
    <property type="match status" value="1"/>
</dbReference>
<dbReference type="GO" id="GO:0008168">
    <property type="term" value="F:methyltransferase activity"/>
    <property type="evidence" value="ECO:0007669"/>
    <property type="project" value="UniProtKB-KW"/>
</dbReference>
<dbReference type="InterPro" id="IPR029063">
    <property type="entry name" value="SAM-dependent_MTases_sf"/>
</dbReference>
<dbReference type="Gene3D" id="3.40.50.150">
    <property type="entry name" value="Vaccinia Virus protein VP39"/>
    <property type="match status" value="1"/>
</dbReference>
<dbReference type="CDD" id="cd02440">
    <property type="entry name" value="AdoMet_MTases"/>
    <property type="match status" value="1"/>
</dbReference>
<reference evidence="7 8" key="1">
    <citation type="submission" date="2018-05" db="EMBL/GenBank/DDBJ databases">
        <title>Draft genome of Methanospirillum lacunae Ki8-1.</title>
        <authorList>
            <person name="Dueholm M.S."/>
            <person name="Nielsen P.H."/>
            <person name="Bakmann L.F."/>
            <person name="Otzen D.E."/>
        </authorList>
    </citation>
    <scope>NUCLEOTIDE SEQUENCE [LARGE SCALE GENOMIC DNA]</scope>
    <source>
        <strain evidence="7 8">Ki8-1</strain>
    </source>
</reference>
<dbReference type="SUPFAM" id="SSF53335">
    <property type="entry name" value="S-adenosyl-L-methionine-dependent methyltransferases"/>
    <property type="match status" value="1"/>
</dbReference>
<evidence type="ECO:0000256" key="4">
    <source>
        <dbReference type="ARBA" id="ARBA00022679"/>
    </source>
</evidence>
<dbReference type="PANTHER" id="PTHR43182">
    <property type="entry name" value="COBALT-PRECORRIN-6B C(15)-METHYLTRANSFERASE (DECARBOXYLATING)"/>
    <property type="match status" value="1"/>
</dbReference>
<evidence type="ECO:0000259" key="6">
    <source>
        <dbReference type="Pfam" id="PF13649"/>
    </source>
</evidence>
<dbReference type="OrthoDB" id="6027at2157"/>
<dbReference type="Proteomes" id="UP000245657">
    <property type="component" value="Unassembled WGS sequence"/>
</dbReference>
<evidence type="ECO:0000313" key="8">
    <source>
        <dbReference type="Proteomes" id="UP000245657"/>
    </source>
</evidence>
<dbReference type="RefSeq" id="WP_109969587.1">
    <property type="nucleotide sequence ID" value="NZ_CP176093.1"/>
</dbReference>
<gene>
    <name evidence="7" type="ORF">DK846_13985</name>
</gene>
<evidence type="ECO:0000256" key="2">
    <source>
        <dbReference type="ARBA" id="ARBA00022573"/>
    </source>
</evidence>
<dbReference type="InterPro" id="IPR050714">
    <property type="entry name" value="Cobalamin_biosynth_MTase"/>
</dbReference>
<evidence type="ECO:0000256" key="1">
    <source>
        <dbReference type="ARBA" id="ARBA00004953"/>
    </source>
</evidence>
<protein>
    <submittedName>
        <fullName evidence="7">Cobalt-precorrin-6Y C(15)-methyltransferase</fullName>
    </submittedName>
</protein>
<comment type="pathway">
    <text evidence="1">Cofactor biosynthesis; adenosylcobalamin biosynthesis.</text>
</comment>
<dbReference type="GeneID" id="97547777"/>
<accession>A0A2V2N5E9</accession>
<evidence type="ECO:0000256" key="3">
    <source>
        <dbReference type="ARBA" id="ARBA00022603"/>
    </source>
</evidence>
<comment type="caution">
    <text evidence="7">The sequence shown here is derived from an EMBL/GenBank/DDBJ whole genome shotgun (WGS) entry which is preliminary data.</text>
</comment>
<dbReference type="GO" id="GO:0032259">
    <property type="term" value="P:methylation"/>
    <property type="evidence" value="ECO:0007669"/>
    <property type="project" value="UniProtKB-KW"/>
</dbReference>
<keyword evidence="5" id="KW-0949">S-adenosyl-L-methionine</keyword>
<evidence type="ECO:0000256" key="5">
    <source>
        <dbReference type="ARBA" id="ARBA00022691"/>
    </source>
</evidence>